<reference evidence="2 3" key="1">
    <citation type="submission" date="2024-01" db="EMBL/GenBank/DDBJ databases">
        <title>The genomes of 5 underutilized Papilionoideae crops provide insights into root nodulation and disease resistanc.</title>
        <authorList>
            <person name="Jiang F."/>
        </authorList>
    </citation>
    <scope>NUCLEOTIDE SEQUENCE [LARGE SCALE GENOMIC DNA]</scope>
    <source>
        <strain evidence="2">DUOXIRENSHENG_FW03</strain>
        <tissue evidence="2">Leaves</tissue>
    </source>
</reference>
<feature type="region of interest" description="Disordered" evidence="1">
    <location>
        <begin position="174"/>
        <end position="195"/>
    </location>
</feature>
<dbReference type="Proteomes" id="UP001386955">
    <property type="component" value="Unassembled WGS sequence"/>
</dbReference>
<dbReference type="AlphaFoldDB" id="A0AAN9XQR8"/>
<keyword evidence="3" id="KW-1185">Reference proteome</keyword>
<organism evidence="2 3">
    <name type="scientific">Psophocarpus tetragonolobus</name>
    <name type="common">Winged bean</name>
    <name type="synonym">Dolichos tetragonolobus</name>
    <dbReference type="NCBI Taxonomy" id="3891"/>
    <lineage>
        <taxon>Eukaryota</taxon>
        <taxon>Viridiplantae</taxon>
        <taxon>Streptophyta</taxon>
        <taxon>Embryophyta</taxon>
        <taxon>Tracheophyta</taxon>
        <taxon>Spermatophyta</taxon>
        <taxon>Magnoliopsida</taxon>
        <taxon>eudicotyledons</taxon>
        <taxon>Gunneridae</taxon>
        <taxon>Pentapetalae</taxon>
        <taxon>rosids</taxon>
        <taxon>fabids</taxon>
        <taxon>Fabales</taxon>
        <taxon>Fabaceae</taxon>
        <taxon>Papilionoideae</taxon>
        <taxon>50 kb inversion clade</taxon>
        <taxon>NPAAA clade</taxon>
        <taxon>indigoferoid/millettioid clade</taxon>
        <taxon>Phaseoleae</taxon>
        <taxon>Psophocarpus</taxon>
    </lineage>
</organism>
<comment type="caution">
    <text evidence="2">The sequence shown here is derived from an EMBL/GenBank/DDBJ whole genome shotgun (WGS) entry which is preliminary data.</text>
</comment>
<dbReference type="EMBL" id="JAYMYS010000002">
    <property type="protein sequence ID" value="KAK7404872.1"/>
    <property type="molecule type" value="Genomic_DNA"/>
</dbReference>
<protein>
    <submittedName>
        <fullName evidence="2">Uncharacterized protein</fullName>
    </submittedName>
</protein>
<proteinExistence type="predicted"/>
<evidence type="ECO:0000256" key="1">
    <source>
        <dbReference type="SAM" id="MobiDB-lite"/>
    </source>
</evidence>
<evidence type="ECO:0000313" key="2">
    <source>
        <dbReference type="EMBL" id="KAK7404872.1"/>
    </source>
</evidence>
<gene>
    <name evidence="2" type="ORF">VNO78_05896</name>
</gene>
<accession>A0AAN9XQR8</accession>
<evidence type="ECO:0000313" key="3">
    <source>
        <dbReference type="Proteomes" id="UP001386955"/>
    </source>
</evidence>
<name>A0AAN9XQR8_PSOTE</name>
<sequence>MDSRGRKEDTPFDMACSYSMQDTPSKIMCLVMSTNFAKFGDELVPDVKGEDEVDVGAFDEGGKGGDVEEGEGDNLVVIQFDDGGVNVDGGEVFLHVAHVVGGLVKWETTTTCCFSAPCLPYAWSLANLGPSLSDSSDLTEATPLGEGSNACSVALPLVGSSFGLAADVAKPTSPARLKGSATAKRKCGGNPKKNC</sequence>